<dbReference type="EMBL" id="JAWSTH010000001">
    <property type="protein sequence ID" value="MDW5592737.1"/>
    <property type="molecule type" value="Genomic_DNA"/>
</dbReference>
<accession>A0ABU4HHI4</accession>
<name>A0ABU4HHI4_9ACTN</name>
<proteinExistence type="predicted"/>
<comment type="caution">
    <text evidence="3">The sequence shown here is derived from an EMBL/GenBank/DDBJ whole genome shotgun (WGS) entry which is preliminary data.</text>
</comment>
<reference evidence="3 4" key="2">
    <citation type="submission" date="2023-10" db="EMBL/GenBank/DDBJ databases">
        <authorList>
            <person name="Han X.F."/>
        </authorList>
    </citation>
    <scope>NUCLEOTIDE SEQUENCE [LARGE SCALE GENOMIC DNA]</scope>
    <source>
        <strain evidence="3 4">KCTC 39840</strain>
    </source>
</reference>
<keyword evidence="2" id="KW-0732">Signal</keyword>
<keyword evidence="4" id="KW-1185">Reference proteome</keyword>
<sequence>MPTLRQSLGSGVAGLAAALLLAAPAHAAIEHSTVHGSPGPDRFSVRASFDAAIAIADLVEGGPFSASGGCVQDSFTRAYCATGPNGLRLELGAGDDRFEVAAAAAGAPSPSYAITVDGGAGVDRIAGGLGDDLIEARDGEVDTVDCGPGADRVVADTADVVAADCETVERPVVVREPEPQPPVGGETPTPPALVPPGPPTQSTPPPAPAAKVVLSLAGRAPKLAVALRRGLPVTVRGASGTVRLRATITAKTARGAGLGRKPLVVASARLTARGGRAATVRLRFTKAARTRLAKLRTLPLTLTAGGGVSAKVVLKR</sequence>
<evidence type="ECO:0000256" key="1">
    <source>
        <dbReference type="SAM" id="MobiDB-lite"/>
    </source>
</evidence>
<dbReference type="Gene3D" id="2.150.10.10">
    <property type="entry name" value="Serralysin-like metalloprotease, C-terminal"/>
    <property type="match status" value="1"/>
</dbReference>
<feature type="region of interest" description="Disordered" evidence="1">
    <location>
        <begin position="174"/>
        <end position="208"/>
    </location>
</feature>
<dbReference type="InterPro" id="IPR011049">
    <property type="entry name" value="Serralysin-like_metalloprot_C"/>
</dbReference>
<gene>
    <name evidence="3" type="ORF">R7226_00210</name>
</gene>
<reference evidence="4" key="1">
    <citation type="submission" date="2023-07" db="EMBL/GenBank/DDBJ databases">
        <title>Conexibacter stalactiti sp. nov., isolated from stalactites in a lava cave and emended description of the genus Conexibacter.</title>
        <authorList>
            <person name="Lee S.D."/>
        </authorList>
    </citation>
    <scope>NUCLEOTIDE SEQUENCE [LARGE SCALE GENOMIC DNA]</scope>
    <source>
        <strain evidence="4">KCTC 39840</strain>
    </source>
</reference>
<dbReference type="SUPFAM" id="SSF51120">
    <property type="entry name" value="beta-Roll"/>
    <property type="match status" value="1"/>
</dbReference>
<dbReference type="RefSeq" id="WP_318594996.1">
    <property type="nucleotide sequence ID" value="NZ_JAWSTH010000001.1"/>
</dbReference>
<evidence type="ECO:0000313" key="4">
    <source>
        <dbReference type="Proteomes" id="UP001284601"/>
    </source>
</evidence>
<feature type="chain" id="PRO_5045961440" evidence="2">
    <location>
        <begin position="28"/>
        <end position="316"/>
    </location>
</feature>
<evidence type="ECO:0000256" key="2">
    <source>
        <dbReference type="SAM" id="SignalP"/>
    </source>
</evidence>
<feature type="compositionally biased region" description="Pro residues" evidence="1">
    <location>
        <begin position="188"/>
        <end position="208"/>
    </location>
</feature>
<evidence type="ECO:0000313" key="3">
    <source>
        <dbReference type="EMBL" id="MDW5592737.1"/>
    </source>
</evidence>
<feature type="signal peptide" evidence="2">
    <location>
        <begin position="1"/>
        <end position="27"/>
    </location>
</feature>
<dbReference type="Proteomes" id="UP001284601">
    <property type="component" value="Unassembled WGS sequence"/>
</dbReference>
<protein>
    <submittedName>
        <fullName evidence="3">Uncharacterized protein</fullName>
    </submittedName>
</protein>
<organism evidence="3 4">
    <name type="scientific">Conexibacter stalactiti</name>
    <dbReference type="NCBI Taxonomy" id="1940611"/>
    <lineage>
        <taxon>Bacteria</taxon>
        <taxon>Bacillati</taxon>
        <taxon>Actinomycetota</taxon>
        <taxon>Thermoleophilia</taxon>
        <taxon>Solirubrobacterales</taxon>
        <taxon>Conexibacteraceae</taxon>
        <taxon>Conexibacter</taxon>
    </lineage>
</organism>